<evidence type="ECO:0008006" key="4">
    <source>
        <dbReference type="Google" id="ProtNLM"/>
    </source>
</evidence>
<reference evidence="2 3" key="1">
    <citation type="submission" date="2024-01" db="EMBL/GenBank/DDBJ databases">
        <title>Draft genome sequence of Gordonia sp. LSe1-13.</title>
        <authorList>
            <person name="Suphannarot A."/>
            <person name="Mingma R."/>
        </authorList>
    </citation>
    <scope>NUCLEOTIDE SEQUENCE [LARGE SCALE GENOMIC DNA]</scope>
    <source>
        <strain evidence="2 3">LSe1-13</strain>
    </source>
</reference>
<evidence type="ECO:0000256" key="1">
    <source>
        <dbReference type="SAM" id="Phobius"/>
    </source>
</evidence>
<sequence>MSLTVSDRADAPVKESPIAYGWSPRFGLAFSVVLACASLVLTLLQSAAPDGLPPTAIRVVVVVAAVLFLPGIPVVVALRIPGRALSTVLAVSVSVSVNALATQVSIVAEWWSPLRTQTVLLAISLLACALARRTVADRTVTGRTGLGRGSWTGRRGIELLVLAVAVVLFVASARQIDVLDAGRFGVITEVGPWYVIGIILIAGVVVSALRARRLDTVVLSATTTAIITYNTMLVGMATGHTSIPTSFVHRGFVAVLAESHHLPPQIDARFSWAGFFSLSAHVQTLTGLPDITDLMVWAPLVSGVILSFGLYAVAIAITGRARIAWLAVFLYHGTNWYQQDYFAPQAMAMIGYTAIIATLFWQLRRAPLPPLDGTTRIARVRQSLARTPGLVPGFGPGRTLAIGAVLLLIITANTVSHQMTPMLTILALAAFAAAGATRYRTLWLAAGLIFAAWFTYGATDYWWGHLPAVVSEIGQVGQSVNAGVGDRLSGDPVYQRMQYLRMAASGGFVLLAFFGWCVWRHKRAWAVGGLVCAAPFVLVFLQSYGGEMIIRAFLLASPTVAPFAALALALIAPRVRSWYRPAVVAVAVVAVTLVGLVETTNRGLNTAFEASTRDEVVVTDVLVDQAPPETRVMSFGYAPQSVGVRRILGPNGPEFFSVDSYSCLDDLSVCSTERMPDYIYIPRQGLQMMALQYGVSLPEVHDEIDAIIASGDYVTDVSTPSVTVLRRTTAPSIDYSDVLGANYEREWN</sequence>
<evidence type="ECO:0000313" key="2">
    <source>
        <dbReference type="EMBL" id="MEE3850383.1"/>
    </source>
</evidence>
<feature type="transmembrane region" description="Helical" evidence="1">
    <location>
        <begin position="524"/>
        <end position="542"/>
    </location>
</feature>
<feature type="transmembrane region" description="Helical" evidence="1">
    <location>
        <begin position="294"/>
        <end position="321"/>
    </location>
</feature>
<feature type="transmembrane region" description="Helical" evidence="1">
    <location>
        <begin position="26"/>
        <end position="44"/>
    </location>
</feature>
<feature type="transmembrane region" description="Helical" evidence="1">
    <location>
        <begin position="118"/>
        <end position="135"/>
    </location>
</feature>
<keyword evidence="1" id="KW-0472">Membrane</keyword>
<name>A0ABU7MB96_9ACTN</name>
<feature type="transmembrane region" description="Helical" evidence="1">
    <location>
        <begin position="389"/>
        <end position="412"/>
    </location>
</feature>
<feature type="transmembrane region" description="Helical" evidence="1">
    <location>
        <begin position="442"/>
        <end position="463"/>
    </location>
</feature>
<keyword evidence="1" id="KW-1133">Transmembrane helix</keyword>
<feature type="transmembrane region" description="Helical" evidence="1">
    <location>
        <begin position="193"/>
        <end position="211"/>
    </location>
</feature>
<feature type="transmembrane region" description="Helical" evidence="1">
    <location>
        <begin position="548"/>
        <end position="571"/>
    </location>
</feature>
<organism evidence="2 3">
    <name type="scientific">Gordonia sesuvii</name>
    <dbReference type="NCBI Taxonomy" id="3116777"/>
    <lineage>
        <taxon>Bacteria</taxon>
        <taxon>Bacillati</taxon>
        <taxon>Actinomycetota</taxon>
        <taxon>Actinomycetes</taxon>
        <taxon>Mycobacteriales</taxon>
        <taxon>Gordoniaceae</taxon>
        <taxon>Gordonia</taxon>
    </lineage>
</organism>
<keyword evidence="3" id="KW-1185">Reference proteome</keyword>
<dbReference type="Proteomes" id="UP001347146">
    <property type="component" value="Unassembled WGS sequence"/>
</dbReference>
<protein>
    <recommendedName>
        <fullName evidence="4">Serine/threonine protein kinase</fullName>
    </recommendedName>
</protein>
<gene>
    <name evidence="2" type="ORF">VZC37_08555</name>
</gene>
<feature type="transmembrane region" description="Helical" evidence="1">
    <location>
        <begin position="341"/>
        <end position="361"/>
    </location>
</feature>
<dbReference type="RefSeq" id="WP_330432042.1">
    <property type="nucleotide sequence ID" value="NZ_JAZDUF010000002.1"/>
</dbReference>
<feature type="transmembrane region" description="Helical" evidence="1">
    <location>
        <begin position="578"/>
        <end position="597"/>
    </location>
</feature>
<evidence type="ECO:0000313" key="3">
    <source>
        <dbReference type="Proteomes" id="UP001347146"/>
    </source>
</evidence>
<feature type="transmembrane region" description="Helical" evidence="1">
    <location>
        <begin position="499"/>
        <end position="519"/>
    </location>
</feature>
<feature type="transmembrane region" description="Helical" evidence="1">
    <location>
        <begin position="156"/>
        <end position="173"/>
    </location>
</feature>
<proteinExistence type="predicted"/>
<feature type="transmembrane region" description="Helical" evidence="1">
    <location>
        <begin position="85"/>
        <end position="106"/>
    </location>
</feature>
<dbReference type="EMBL" id="JAZDUF010000002">
    <property type="protein sequence ID" value="MEE3850383.1"/>
    <property type="molecule type" value="Genomic_DNA"/>
</dbReference>
<comment type="caution">
    <text evidence="2">The sequence shown here is derived from an EMBL/GenBank/DDBJ whole genome shotgun (WGS) entry which is preliminary data.</text>
</comment>
<accession>A0ABU7MB96</accession>
<keyword evidence="1" id="KW-0812">Transmembrane</keyword>
<feature type="transmembrane region" description="Helical" evidence="1">
    <location>
        <begin position="56"/>
        <end position="78"/>
    </location>
</feature>